<dbReference type="PANTHER" id="PTHR45629:SF7">
    <property type="entry name" value="DNA EXCISION REPAIR PROTEIN ERCC-6-RELATED"/>
    <property type="match status" value="1"/>
</dbReference>
<dbReference type="SMART" id="SM00487">
    <property type="entry name" value="DEXDc"/>
    <property type="match status" value="1"/>
</dbReference>
<feature type="domain" description="Helicase C-terminal" evidence="6">
    <location>
        <begin position="1036"/>
        <end position="1192"/>
    </location>
</feature>
<name>A0A367PHC0_CUPNE</name>
<reference evidence="7 8" key="1">
    <citation type="submission" date="2018-04" db="EMBL/GenBank/DDBJ databases">
        <title>Cupriavidus necator CR12 genome sequencing and assembly.</title>
        <authorList>
            <person name="Ben Fekih I."/>
            <person name="Mazhar H.S."/>
            <person name="Bello S.K."/>
            <person name="Rensing C."/>
        </authorList>
    </citation>
    <scope>NUCLEOTIDE SEQUENCE [LARGE SCALE GENOMIC DNA]</scope>
    <source>
        <strain evidence="7 8">CR12</strain>
    </source>
</reference>
<evidence type="ECO:0000259" key="6">
    <source>
        <dbReference type="PROSITE" id="PS51194"/>
    </source>
</evidence>
<evidence type="ECO:0000259" key="4">
    <source>
        <dbReference type="PROSITE" id="PS50966"/>
    </source>
</evidence>
<dbReference type="InterPro" id="IPR050496">
    <property type="entry name" value="SNF2_RAD54_helicase_repair"/>
</dbReference>
<dbReference type="GO" id="GO:0015616">
    <property type="term" value="F:DNA translocase activity"/>
    <property type="evidence" value="ECO:0007669"/>
    <property type="project" value="TreeGrafter"/>
</dbReference>
<dbReference type="InterPro" id="IPR049730">
    <property type="entry name" value="SNF2/RAD54-like_C"/>
</dbReference>
<dbReference type="Proteomes" id="UP000253501">
    <property type="component" value="Unassembled WGS sequence"/>
</dbReference>
<dbReference type="InterPro" id="IPR027417">
    <property type="entry name" value="P-loop_NTPase"/>
</dbReference>
<evidence type="ECO:0000313" key="8">
    <source>
        <dbReference type="Proteomes" id="UP000253501"/>
    </source>
</evidence>
<feature type="domain" description="SWIM-type" evidence="4">
    <location>
        <begin position="153"/>
        <end position="184"/>
    </location>
</feature>
<feature type="region of interest" description="Disordered" evidence="3">
    <location>
        <begin position="1"/>
        <end position="25"/>
    </location>
</feature>
<dbReference type="InterPro" id="IPR007527">
    <property type="entry name" value="Znf_SWIM"/>
</dbReference>
<keyword evidence="2" id="KW-0863">Zinc-finger</keyword>
<dbReference type="PROSITE" id="PS51192">
    <property type="entry name" value="HELICASE_ATP_BIND_1"/>
    <property type="match status" value="1"/>
</dbReference>
<keyword evidence="2" id="KW-0862">Zinc</keyword>
<organism evidence="7 8">
    <name type="scientific">Cupriavidus necator</name>
    <name type="common">Alcaligenes eutrophus</name>
    <name type="synonym">Ralstonia eutropha</name>
    <dbReference type="NCBI Taxonomy" id="106590"/>
    <lineage>
        <taxon>Bacteria</taxon>
        <taxon>Pseudomonadati</taxon>
        <taxon>Pseudomonadota</taxon>
        <taxon>Betaproteobacteria</taxon>
        <taxon>Burkholderiales</taxon>
        <taxon>Burkholderiaceae</taxon>
        <taxon>Cupriavidus</taxon>
    </lineage>
</organism>
<keyword evidence="7" id="KW-0347">Helicase</keyword>
<keyword evidence="2" id="KW-0479">Metal-binding</keyword>
<evidence type="ECO:0000256" key="2">
    <source>
        <dbReference type="PROSITE-ProRule" id="PRU00325"/>
    </source>
</evidence>
<dbReference type="PROSITE" id="PS51194">
    <property type="entry name" value="HELICASE_CTER"/>
    <property type="match status" value="1"/>
</dbReference>
<evidence type="ECO:0000313" key="7">
    <source>
        <dbReference type="EMBL" id="RCJ06515.1"/>
    </source>
</evidence>
<dbReference type="Gene3D" id="3.40.50.300">
    <property type="entry name" value="P-loop containing nucleotide triphosphate hydrolases"/>
    <property type="match status" value="1"/>
</dbReference>
<dbReference type="Pfam" id="PF00271">
    <property type="entry name" value="Helicase_C"/>
    <property type="match status" value="1"/>
</dbReference>
<dbReference type="GO" id="GO:0005524">
    <property type="term" value="F:ATP binding"/>
    <property type="evidence" value="ECO:0007669"/>
    <property type="project" value="InterPro"/>
</dbReference>
<dbReference type="InterPro" id="IPR014001">
    <property type="entry name" value="Helicase_ATP-bd"/>
</dbReference>
<keyword evidence="1" id="KW-0378">Hydrolase</keyword>
<accession>A0A367PHC0</accession>
<dbReference type="EMBL" id="QDHA01000049">
    <property type="protein sequence ID" value="RCJ06515.1"/>
    <property type="molecule type" value="Genomic_DNA"/>
</dbReference>
<sequence>MEELEAAGRFDPPPGNGTDLDSGFPSDRKIHRALKEARPVVRQSFGRTWWGEQWLNALTHIDYDNRLPRGRTYANKGAVKDLVVRAGTIHAQVQGSRPRPYQVTITVPPLSAKDSARLLDAIAAEPTLIARMLNRELDPSVLDHARKLGISVFPARWKDLDMQCSCPDWAVPCKHLAAVIYLLSREIDGNPFLVFSLRGVDLAQALKSRDIHLAPAAGAVLPTLTELLPTASEALADAGDLASLDQLDFSGIPDLSGPLLQVLPARPTFFPNGDFRETLRRLLARPSKAARQAMDSGAGAVAAQRLTFSGDDRPGIELDARLHPSVFGTKDITTIEALEAALAHVDASNLPDVQPEVAALFHVRLIALQLIARGAVVPQILSADTDTVLLRWLPATLDGVVGNVLQRLAQALPSGLVRTGTGRKRAVLAREAQATFLCSLFLNHFIHAWSDGAREKPLGNKTMALFFCTGRARYDGPGEGEIAAGIHTWLSRYHLAHREHTPVLCLEEAKTGHFGLTLAIEHRSAALGEPVPLAAILTDRSWSKARFGILQTVALLAEFFQPLNAYIRAGAKAPVKLAADELPALLFDTLPVIRLLGIRALLPKALDHLLRPRLSMQIKGTATDTAGFFRADDVFAFDWKVAVGNHLLTRAEFERLVKDVAGVVRFKGAYVYLDPKEIERLRAQLLKPSVPSGAELLRVALAGEFAGTTVGLDAKAHKIIQDLVEAGTVPLPRGINATLRPYQQRGYAWLYRNARIGLGSVIADDMGLGKTLQVIATLQKLKEDGALDDAKALVIVPTSLLTNWQKEIGRFAPHLSVGIFHGSKRELAVIRPDVLLTTYGIARTAAATLHALAWRVVIVDEAQNIKNPAAAQTKAVKAIAASSFIAMSGTPVENRLSEYWSILDFANRGYLGSLNQFAREYAMPIQIQRDQHVVQRFKRVTAPFLLRRLKADKAIISDLPDKIEQDQYCTLTKAQTALYQSVVQEGLRVISGESDTFKRQGLVLQMILALKQICNHPAQYLKQGQADAAASGKAERFFEIIDDIHASHEKVLVFTQFREMGNLLCSWLRQRYGRDPLFLHGGVARTSRDAMVERFQNDRTERVFILSLKAGGTGLNLTAASNVIHYDLWWNPAVEAQATDRVYRIGQQRNVQVHRFITRATFEERINDMIRAKRELADLAVGTGEQWVGNLSGDELKTLFSLAER</sequence>
<dbReference type="Gene3D" id="3.40.50.10810">
    <property type="entry name" value="Tandem AAA-ATPase domain"/>
    <property type="match status" value="1"/>
</dbReference>
<dbReference type="PROSITE" id="PS50966">
    <property type="entry name" value="ZF_SWIM"/>
    <property type="match status" value="1"/>
</dbReference>
<feature type="domain" description="Helicase ATP-binding" evidence="5">
    <location>
        <begin position="751"/>
        <end position="909"/>
    </location>
</feature>
<proteinExistence type="predicted"/>
<dbReference type="Pfam" id="PF00176">
    <property type="entry name" value="SNF2-rel_dom"/>
    <property type="match status" value="1"/>
</dbReference>
<gene>
    <name evidence="7" type="ORF">DDK22_21095</name>
</gene>
<evidence type="ECO:0000259" key="5">
    <source>
        <dbReference type="PROSITE" id="PS51192"/>
    </source>
</evidence>
<keyword evidence="7" id="KW-0067">ATP-binding</keyword>
<dbReference type="GO" id="GO:0004386">
    <property type="term" value="F:helicase activity"/>
    <property type="evidence" value="ECO:0007669"/>
    <property type="project" value="UniProtKB-KW"/>
</dbReference>
<keyword evidence="7" id="KW-0547">Nucleotide-binding</keyword>
<dbReference type="InterPro" id="IPR038718">
    <property type="entry name" value="SNF2-like_sf"/>
</dbReference>
<dbReference type="FunFam" id="3.40.50.300:FF:000533">
    <property type="entry name" value="Helicase, Snf2 family"/>
    <property type="match status" value="1"/>
</dbReference>
<dbReference type="CDD" id="cd18793">
    <property type="entry name" value="SF2_C_SNF"/>
    <property type="match status" value="1"/>
</dbReference>
<evidence type="ECO:0000256" key="1">
    <source>
        <dbReference type="ARBA" id="ARBA00022801"/>
    </source>
</evidence>
<dbReference type="AlphaFoldDB" id="A0A367PHC0"/>
<evidence type="ECO:0000256" key="3">
    <source>
        <dbReference type="SAM" id="MobiDB-lite"/>
    </source>
</evidence>
<dbReference type="SUPFAM" id="SSF52540">
    <property type="entry name" value="P-loop containing nucleoside triphosphate hydrolases"/>
    <property type="match status" value="2"/>
</dbReference>
<dbReference type="PANTHER" id="PTHR45629">
    <property type="entry name" value="SNF2/RAD54 FAMILY MEMBER"/>
    <property type="match status" value="1"/>
</dbReference>
<dbReference type="Pfam" id="PF12419">
    <property type="entry name" value="DUF3670"/>
    <property type="match status" value="1"/>
</dbReference>
<dbReference type="GO" id="GO:0008270">
    <property type="term" value="F:zinc ion binding"/>
    <property type="evidence" value="ECO:0007669"/>
    <property type="project" value="UniProtKB-KW"/>
</dbReference>
<dbReference type="InterPro" id="IPR000330">
    <property type="entry name" value="SNF2_N"/>
</dbReference>
<dbReference type="InterPro" id="IPR001650">
    <property type="entry name" value="Helicase_C-like"/>
</dbReference>
<dbReference type="InterPro" id="IPR022138">
    <property type="entry name" value="DUF3670"/>
</dbReference>
<dbReference type="SMART" id="SM00490">
    <property type="entry name" value="HELICc"/>
    <property type="match status" value="1"/>
</dbReference>
<dbReference type="GO" id="GO:0016787">
    <property type="term" value="F:hydrolase activity"/>
    <property type="evidence" value="ECO:0007669"/>
    <property type="project" value="UniProtKB-KW"/>
</dbReference>
<dbReference type="Pfam" id="PF04434">
    <property type="entry name" value="SWIM"/>
    <property type="match status" value="1"/>
</dbReference>
<comment type="caution">
    <text evidence="7">The sequence shown here is derived from an EMBL/GenBank/DDBJ whole genome shotgun (WGS) entry which is preliminary data.</text>
</comment>
<protein>
    <submittedName>
        <fullName evidence="7">Helicase SNF2</fullName>
    </submittedName>
</protein>